<dbReference type="AlphaFoldDB" id="A0A1B6DD90"/>
<evidence type="ECO:0000313" key="1">
    <source>
        <dbReference type="EMBL" id="JAS23610.1"/>
    </source>
</evidence>
<proteinExistence type="predicted"/>
<feature type="non-terminal residue" evidence="1">
    <location>
        <position position="1"/>
    </location>
</feature>
<accession>A0A1B6DD90</accession>
<gene>
    <name evidence="1" type="ORF">g.41845</name>
</gene>
<name>A0A1B6DD90_9HEMI</name>
<organism evidence="1">
    <name type="scientific">Clastoptera arizonana</name>
    <name type="common">Arizona spittle bug</name>
    <dbReference type="NCBI Taxonomy" id="38151"/>
    <lineage>
        <taxon>Eukaryota</taxon>
        <taxon>Metazoa</taxon>
        <taxon>Ecdysozoa</taxon>
        <taxon>Arthropoda</taxon>
        <taxon>Hexapoda</taxon>
        <taxon>Insecta</taxon>
        <taxon>Pterygota</taxon>
        <taxon>Neoptera</taxon>
        <taxon>Paraneoptera</taxon>
        <taxon>Hemiptera</taxon>
        <taxon>Auchenorrhyncha</taxon>
        <taxon>Cercopoidea</taxon>
        <taxon>Clastopteridae</taxon>
        <taxon>Clastoptera</taxon>
    </lineage>
</organism>
<reference evidence="1" key="1">
    <citation type="submission" date="2015-12" db="EMBL/GenBank/DDBJ databases">
        <title>De novo transcriptome assembly of four potential Pierce s Disease insect vectors from Arizona vineyards.</title>
        <authorList>
            <person name="Tassone E.E."/>
        </authorList>
    </citation>
    <scope>NUCLEOTIDE SEQUENCE</scope>
</reference>
<dbReference type="EMBL" id="GEDC01013688">
    <property type="protein sequence ID" value="JAS23610.1"/>
    <property type="molecule type" value="Transcribed_RNA"/>
</dbReference>
<sequence length="355" mass="41662">KTKMSNLWLLKSCRFAPIIKELTVSKEKAFLESTENWLTFGTKPIVIPAKAYNPKVQSNLYVDNLGKHVVKSQNVQMEELRRYFASCDINKVLYKQYNISPSHIYPNVSFLSLELFDDEEFDCRTIEDWFKLGEVENVKYPVPAVAFIKTSSSMTVARENSSQSLNSQDSSLLTSYKWDDVAVLSYDYENNLFNVITLRDPHTEHYIPRIYLNFRGENPYLFASRINNAVLLRSYTENVIRFEHYVDCMPTIELPKINNKSLERIQKLTCLGDKRKECERLQIKELLLIQEVELWYRRTQCRLLFQDIVTKNPISFSFVTCPIPSKYLINKYVAIENKSDLKQTQQLLQWTSLYS</sequence>
<protein>
    <submittedName>
        <fullName evidence="1">Uncharacterized protein</fullName>
    </submittedName>
</protein>
<feature type="non-terminal residue" evidence="1">
    <location>
        <position position="355"/>
    </location>
</feature>